<organism evidence="3 4">
    <name type="scientific">Aquisalinus luteolus</name>
    <dbReference type="NCBI Taxonomy" id="1566827"/>
    <lineage>
        <taxon>Bacteria</taxon>
        <taxon>Pseudomonadati</taxon>
        <taxon>Pseudomonadota</taxon>
        <taxon>Alphaproteobacteria</taxon>
        <taxon>Parvularculales</taxon>
        <taxon>Parvularculaceae</taxon>
        <taxon>Aquisalinus</taxon>
    </lineage>
</organism>
<dbReference type="InterPro" id="IPR011050">
    <property type="entry name" value="Pectin_lyase_fold/virulence"/>
</dbReference>
<sequence length="518" mass="56087">MMASAAVSVLLLSAQPAAAMLESDFDPYRTSCTYDTSNVVTYNIADDFGSGNVNRSAIISAINAAEDYWDTTDPDANIVLEIDAGTWDIAGSPAIRLIGLNSTRQNDDGWLIFKGQSMALTTLNFTDIEARGFFGRNAYRVHFCNFHITRDQETVSQGEIVGYLQGASWSADPDPDVYGDETLDNPGTFDTSGTTSEFPVVELHSGFPTIADIYNDDFGQGRYTKRWRYNANGEPYRVQDDQQAPWEQYADYGSGRWVLGMYNDPGYEIGDTIAIKSKLAGEPFFFNQGDSITVENIRVTRASRMLFRGGVDNITFRNVSIERQASVGGRIPFLSTAEGGPQMGQPDEGPLTNIVVEDMQAFGTGDDPLAAFDVTGLFVTSSTFSDSFARGILLDDTSTTPCITDTLVERAPIAPENPSYAWGCQSDSTPPSAVTFLTASAATAGVDLSWTDTPPMDFDGYVITRTEAGGSPYEIANGVSGTSYTDISAEAGVQYTYEIEAFDTSRNRSSAASVTITP</sequence>
<accession>A0ABX0HJ26</accession>
<gene>
    <name evidence="3" type="ORF">FF098_000560</name>
</gene>
<comment type="caution">
    <text evidence="3">The sequence shown here is derived from an EMBL/GenBank/DDBJ whole genome shotgun (WGS) entry which is preliminary data.</text>
</comment>
<reference evidence="3 4" key="1">
    <citation type="submission" date="2020-02" db="EMBL/GenBank/DDBJ databases">
        <title>Genome sequence of Parvularcula flava strain NH6-79.</title>
        <authorList>
            <person name="Abdul Karim M.H."/>
            <person name="Lam M.Q."/>
            <person name="Chen S.J."/>
            <person name="Yahya A."/>
            <person name="Shahir S."/>
            <person name="Shamsir M.S."/>
            <person name="Chong C.S."/>
        </authorList>
    </citation>
    <scope>NUCLEOTIDE SEQUENCE [LARGE SCALE GENOMIC DNA]</scope>
    <source>
        <strain evidence="3 4">NH6-79</strain>
    </source>
</reference>
<dbReference type="Proteomes" id="UP000818603">
    <property type="component" value="Unassembled WGS sequence"/>
</dbReference>
<dbReference type="Gene3D" id="2.60.40.10">
    <property type="entry name" value="Immunoglobulins"/>
    <property type="match status" value="1"/>
</dbReference>
<evidence type="ECO:0000313" key="3">
    <source>
        <dbReference type="EMBL" id="NHK26392.1"/>
    </source>
</evidence>
<dbReference type="InterPro" id="IPR013783">
    <property type="entry name" value="Ig-like_fold"/>
</dbReference>
<feature type="chain" id="PRO_5046167668" description="Fibronectin type-III domain-containing protein" evidence="1">
    <location>
        <begin position="20"/>
        <end position="518"/>
    </location>
</feature>
<feature type="signal peptide" evidence="1">
    <location>
        <begin position="1"/>
        <end position="19"/>
    </location>
</feature>
<evidence type="ECO:0000259" key="2">
    <source>
        <dbReference type="PROSITE" id="PS50853"/>
    </source>
</evidence>
<feature type="domain" description="Fibronectin type-III" evidence="2">
    <location>
        <begin position="430"/>
        <end position="518"/>
    </location>
</feature>
<dbReference type="PROSITE" id="PS50853">
    <property type="entry name" value="FN3"/>
    <property type="match status" value="1"/>
</dbReference>
<dbReference type="SUPFAM" id="SSF51126">
    <property type="entry name" value="Pectin lyase-like"/>
    <property type="match status" value="1"/>
</dbReference>
<dbReference type="InterPro" id="IPR003961">
    <property type="entry name" value="FN3_dom"/>
</dbReference>
<dbReference type="SUPFAM" id="SSF49265">
    <property type="entry name" value="Fibronectin type III"/>
    <property type="match status" value="1"/>
</dbReference>
<proteinExistence type="predicted"/>
<protein>
    <recommendedName>
        <fullName evidence="2">Fibronectin type-III domain-containing protein</fullName>
    </recommendedName>
</protein>
<dbReference type="RefSeq" id="WP_155135865.1">
    <property type="nucleotide sequence ID" value="NZ_BMGZ01000001.1"/>
</dbReference>
<keyword evidence="1" id="KW-0732">Signal</keyword>
<dbReference type="InterPro" id="IPR036116">
    <property type="entry name" value="FN3_sf"/>
</dbReference>
<name>A0ABX0HJ26_9PROT</name>
<dbReference type="EMBL" id="VCJR02000001">
    <property type="protein sequence ID" value="NHK26392.1"/>
    <property type="molecule type" value="Genomic_DNA"/>
</dbReference>
<evidence type="ECO:0000256" key="1">
    <source>
        <dbReference type="SAM" id="SignalP"/>
    </source>
</evidence>
<evidence type="ECO:0000313" key="4">
    <source>
        <dbReference type="Proteomes" id="UP000818603"/>
    </source>
</evidence>
<keyword evidence="4" id="KW-1185">Reference proteome</keyword>